<dbReference type="OrthoDB" id="3784821at2759"/>
<keyword evidence="2" id="KW-1133">Transmembrane helix</keyword>
<accession>A0A0L0NI48</accession>
<proteinExistence type="predicted"/>
<gene>
    <name evidence="3" type="ORF">TOPH_01898</name>
</gene>
<feature type="transmembrane region" description="Helical" evidence="2">
    <location>
        <begin position="108"/>
        <end position="126"/>
    </location>
</feature>
<feature type="compositionally biased region" description="Low complexity" evidence="1">
    <location>
        <begin position="28"/>
        <end position="41"/>
    </location>
</feature>
<feature type="region of interest" description="Disordered" evidence="1">
    <location>
        <begin position="28"/>
        <end position="66"/>
    </location>
</feature>
<comment type="caution">
    <text evidence="3">The sequence shown here is derived from an EMBL/GenBank/DDBJ whole genome shotgun (WGS) entry which is preliminary data.</text>
</comment>
<feature type="region of interest" description="Disordered" evidence="1">
    <location>
        <begin position="74"/>
        <end position="93"/>
    </location>
</feature>
<feature type="compositionally biased region" description="Basic and acidic residues" evidence="1">
    <location>
        <begin position="76"/>
        <end position="93"/>
    </location>
</feature>
<organism evidence="3 4">
    <name type="scientific">Tolypocladium ophioglossoides (strain CBS 100239)</name>
    <name type="common">Snaketongue truffleclub</name>
    <name type="synonym">Elaphocordyceps ophioglossoides</name>
    <dbReference type="NCBI Taxonomy" id="1163406"/>
    <lineage>
        <taxon>Eukaryota</taxon>
        <taxon>Fungi</taxon>
        <taxon>Dikarya</taxon>
        <taxon>Ascomycota</taxon>
        <taxon>Pezizomycotina</taxon>
        <taxon>Sordariomycetes</taxon>
        <taxon>Hypocreomycetidae</taxon>
        <taxon>Hypocreales</taxon>
        <taxon>Ophiocordycipitaceae</taxon>
        <taxon>Tolypocladium</taxon>
    </lineage>
</organism>
<name>A0A0L0NI48_TOLOC</name>
<evidence type="ECO:0000313" key="3">
    <source>
        <dbReference type="EMBL" id="KND93724.1"/>
    </source>
</evidence>
<dbReference type="Proteomes" id="UP000036947">
    <property type="component" value="Unassembled WGS sequence"/>
</dbReference>
<sequence length="152" mass="16973">MAPMRIGSPIQHCKRQIWQSSRRLYANAAAKPASARPATSAQGCGPAGEPTSTTGRAAMRTAEARESALRAARMRRQAEREDRLSEEAKRRLENEKYQKRYKAAARKWVSSLIALPILLVTSYYLFDRLALGHAQKSMPKTPPADHINEKNA</sequence>
<evidence type="ECO:0000313" key="4">
    <source>
        <dbReference type="Proteomes" id="UP000036947"/>
    </source>
</evidence>
<evidence type="ECO:0000256" key="1">
    <source>
        <dbReference type="SAM" id="MobiDB-lite"/>
    </source>
</evidence>
<keyword evidence="4" id="KW-1185">Reference proteome</keyword>
<reference evidence="3 4" key="1">
    <citation type="journal article" date="2015" name="BMC Genomics">
        <title>The genome of the truffle-parasite Tolypocladium ophioglossoides and the evolution of antifungal peptaibiotics.</title>
        <authorList>
            <person name="Quandt C.A."/>
            <person name="Bushley K.E."/>
            <person name="Spatafora J.W."/>
        </authorList>
    </citation>
    <scope>NUCLEOTIDE SEQUENCE [LARGE SCALE GENOMIC DNA]</scope>
    <source>
        <strain evidence="3 4">CBS 100239</strain>
    </source>
</reference>
<keyword evidence="2" id="KW-0812">Transmembrane</keyword>
<dbReference type="AlphaFoldDB" id="A0A0L0NI48"/>
<dbReference type="EMBL" id="LFRF01000003">
    <property type="protein sequence ID" value="KND93724.1"/>
    <property type="molecule type" value="Genomic_DNA"/>
</dbReference>
<keyword evidence="2" id="KW-0472">Membrane</keyword>
<protein>
    <submittedName>
        <fullName evidence="3">Uncharacterized protein</fullName>
    </submittedName>
</protein>
<evidence type="ECO:0000256" key="2">
    <source>
        <dbReference type="SAM" id="Phobius"/>
    </source>
</evidence>
<dbReference type="STRING" id="1163406.A0A0L0NI48"/>